<accession>A0A8D9D612</accession>
<evidence type="ECO:0000256" key="1">
    <source>
        <dbReference type="SAM" id="MobiDB-lite"/>
    </source>
</evidence>
<organism evidence="2 3">
    <name type="scientific">Brassica campestris</name>
    <name type="common">Field mustard</name>
    <dbReference type="NCBI Taxonomy" id="3711"/>
    <lineage>
        <taxon>Eukaryota</taxon>
        <taxon>Viridiplantae</taxon>
        <taxon>Streptophyta</taxon>
        <taxon>Embryophyta</taxon>
        <taxon>Tracheophyta</taxon>
        <taxon>Spermatophyta</taxon>
        <taxon>Magnoliopsida</taxon>
        <taxon>eudicotyledons</taxon>
        <taxon>Gunneridae</taxon>
        <taxon>Pentapetalae</taxon>
        <taxon>rosids</taxon>
        <taxon>malvids</taxon>
        <taxon>Brassicales</taxon>
        <taxon>Brassicaceae</taxon>
        <taxon>Brassiceae</taxon>
        <taxon>Brassica</taxon>
    </lineage>
</organism>
<feature type="region of interest" description="Disordered" evidence="1">
    <location>
        <begin position="108"/>
        <end position="130"/>
    </location>
</feature>
<protein>
    <submittedName>
        <fullName evidence="2">Uncharacterized protein</fullName>
    </submittedName>
</protein>
<evidence type="ECO:0000313" key="2">
    <source>
        <dbReference type="EMBL" id="CAG7867912.1"/>
    </source>
</evidence>
<sequence length="138" mass="16334">MKLHVWVNVDCFFDQSTVKVYTVQVSNTFWLWSCLTNLKEAKNTLFPPPLDSINEKNNAKTKNFSAHRRDRQHITVKKTESETRLRRIKKRMKNEGEETRLWCRHAPDARPEASIKSGRTQERKAGERKKRIVRLAKI</sequence>
<reference evidence="2 3" key="1">
    <citation type="submission" date="2021-07" db="EMBL/GenBank/DDBJ databases">
        <authorList>
            <consortium name="Genoscope - CEA"/>
            <person name="William W."/>
        </authorList>
    </citation>
    <scope>NUCLEOTIDE SEQUENCE [LARGE SCALE GENOMIC DNA]</scope>
</reference>
<dbReference type="Gramene" id="A06p01520.2_BraZ1">
    <property type="protein sequence ID" value="A06p01520.2_BraZ1.CDS"/>
    <property type="gene ID" value="A06g01520.2_BraZ1"/>
</dbReference>
<name>A0A8D9D612_BRACM</name>
<proteinExistence type="predicted"/>
<dbReference type="AlphaFoldDB" id="A0A8D9D612"/>
<evidence type="ECO:0000313" key="3">
    <source>
        <dbReference type="Proteomes" id="UP000694005"/>
    </source>
</evidence>
<feature type="compositionally biased region" description="Basic and acidic residues" evidence="1">
    <location>
        <begin position="108"/>
        <end position="125"/>
    </location>
</feature>
<dbReference type="EMBL" id="LS974622">
    <property type="protein sequence ID" value="CAG7867912.1"/>
    <property type="molecule type" value="Genomic_DNA"/>
</dbReference>
<gene>
    <name evidence="2" type="ORF">BRAPAZ1V2_A06P01520.2</name>
</gene>
<dbReference type="Proteomes" id="UP000694005">
    <property type="component" value="Chromosome A06"/>
</dbReference>